<dbReference type="WBParaSite" id="GPUH_0002394901-mRNA-1">
    <property type="protein sequence ID" value="GPUH_0002394901-mRNA-1"/>
    <property type="gene ID" value="GPUH_0002394901"/>
</dbReference>
<dbReference type="OrthoDB" id="203821at2759"/>
<protein>
    <recommendedName>
        <fullName evidence="2">60S ribosomal export protein NMD3</fullName>
    </recommendedName>
</protein>
<reference evidence="6" key="1">
    <citation type="submission" date="2016-06" db="UniProtKB">
        <authorList>
            <consortium name="WormBaseParasite"/>
        </authorList>
    </citation>
    <scope>IDENTIFICATION</scope>
</reference>
<dbReference type="PANTHER" id="PTHR12746">
    <property type="entry name" value="NONSENSE-MEDIATED MRNA DECAY PROTEIN 3"/>
    <property type="match status" value="1"/>
</dbReference>
<dbReference type="GO" id="GO:0000055">
    <property type="term" value="P:ribosomal large subunit export from nucleus"/>
    <property type="evidence" value="ECO:0007669"/>
    <property type="project" value="TreeGrafter"/>
</dbReference>
<keyword evidence="5" id="KW-1185">Reference proteome</keyword>
<feature type="domain" description="Nmd3 N-terminal" evidence="3">
    <location>
        <begin position="15"/>
        <end position="139"/>
    </location>
</feature>
<dbReference type="InterPro" id="IPR039768">
    <property type="entry name" value="Nmd3"/>
</dbReference>
<dbReference type="GO" id="GO:0043023">
    <property type="term" value="F:ribosomal large subunit binding"/>
    <property type="evidence" value="ECO:0007669"/>
    <property type="project" value="InterPro"/>
</dbReference>
<dbReference type="Proteomes" id="UP000271098">
    <property type="component" value="Unassembled WGS sequence"/>
</dbReference>
<keyword evidence="2" id="KW-0653">Protein transport</keyword>
<evidence type="ECO:0000259" key="3">
    <source>
        <dbReference type="Pfam" id="PF04981"/>
    </source>
</evidence>
<name>A0A183ESH8_9BILA</name>
<reference evidence="4 5" key="2">
    <citation type="submission" date="2018-11" db="EMBL/GenBank/DDBJ databases">
        <authorList>
            <consortium name="Pathogen Informatics"/>
        </authorList>
    </citation>
    <scope>NUCLEOTIDE SEQUENCE [LARGE SCALE GENOMIC DNA]</scope>
</reference>
<organism evidence="6">
    <name type="scientific">Gongylonema pulchrum</name>
    <dbReference type="NCBI Taxonomy" id="637853"/>
    <lineage>
        <taxon>Eukaryota</taxon>
        <taxon>Metazoa</taxon>
        <taxon>Ecdysozoa</taxon>
        <taxon>Nematoda</taxon>
        <taxon>Chromadorea</taxon>
        <taxon>Rhabditida</taxon>
        <taxon>Spirurina</taxon>
        <taxon>Spiruromorpha</taxon>
        <taxon>Spiruroidea</taxon>
        <taxon>Gongylonematidae</taxon>
        <taxon>Gongylonema</taxon>
    </lineage>
</organism>
<evidence type="ECO:0000256" key="2">
    <source>
        <dbReference type="RuleBase" id="RU364108"/>
    </source>
</evidence>
<evidence type="ECO:0000313" key="4">
    <source>
        <dbReference type="EMBL" id="VDN42147.1"/>
    </source>
</evidence>
<dbReference type="GO" id="GO:0005737">
    <property type="term" value="C:cytoplasm"/>
    <property type="evidence" value="ECO:0007669"/>
    <property type="project" value="UniProtKB-SubCell"/>
</dbReference>
<comment type="function">
    <text evidence="1 2">Acts as an adapter for the XPO1/CRM1-mediated export of the 60S ribosomal subunit.</text>
</comment>
<evidence type="ECO:0000313" key="6">
    <source>
        <dbReference type="WBParaSite" id="GPUH_0002394901-mRNA-1"/>
    </source>
</evidence>
<accession>A0A183ESH8</accession>
<keyword evidence="2" id="KW-0539">Nucleus</keyword>
<comment type="subcellular location">
    <subcellularLocation>
        <location evidence="2">Cytoplasm</location>
    </subcellularLocation>
    <subcellularLocation>
        <location evidence="2">Nucleus</location>
    </subcellularLocation>
</comment>
<dbReference type="GO" id="GO:0015031">
    <property type="term" value="P:protein transport"/>
    <property type="evidence" value="ECO:0007669"/>
    <property type="project" value="UniProtKB-KW"/>
</dbReference>
<gene>
    <name evidence="4" type="ORF">GPUH_LOCUS23918</name>
</gene>
<dbReference type="AlphaFoldDB" id="A0A183ESH8"/>
<proteinExistence type="inferred from homology"/>
<comment type="similarity">
    <text evidence="2">Belongs to the NMD3 family.</text>
</comment>
<keyword evidence="2" id="KW-0963">Cytoplasm</keyword>
<dbReference type="Pfam" id="PF04981">
    <property type="entry name" value="NMD3"/>
    <property type="match status" value="1"/>
</dbReference>
<evidence type="ECO:0000313" key="5">
    <source>
        <dbReference type="Proteomes" id="UP000271098"/>
    </source>
</evidence>
<keyword evidence="2" id="KW-0813">Transport</keyword>
<dbReference type="EMBL" id="UYRT01099437">
    <property type="protein sequence ID" value="VDN42147.1"/>
    <property type="molecule type" value="Genomic_DNA"/>
</dbReference>
<dbReference type="InterPro" id="IPR007064">
    <property type="entry name" value="Nmd3_N"/>
</dbReference>
<dbReference type="PANTHER" id="PTHR12746:SF2">
    <property type="entry name" value="60S RIBOSOMAL EXPORT PROTEIN NMD3"/>
    <property type="match status" value="1"/>
</dbReference>
<sequence>MEPLDVHEGTGRILCCECGAVIEPNAMNMCCACVRSHCDILDGIPKQSRAYTCKFCNRWLVPPNSWVFAERESKELLAILLKKLRPTMTKVRLVDASFVWTEPHSKRIKLKLTVQKEVVTGAVLQQIFVLEFVILNQVCL</sequence>
<dbReference type="GO" id="GO:0005634">
    <property type="term" value="C:nucleus"/>
    <property type="evidence" value="ECO:0007669"/>
    <property type="project" value="UniProtKB-SubCell"/>
</dbReference>
<evidence type="ECO:0000256" key="1">
    <source>
        <dbReference type="ARBA" id="ARBA00002269"/>
    </source>
</evidence>